<evidence type="ECO:0000256" key="1">
    <source>
        <dbReference type="ARBA" id="ARBA00009437"/>
    </source>
</evidence>
<reference evidence="7 8" key="1">
    <citation type="submission" date="2015-03" db="EMBL/GenBank/DDBJ databases">
        <title>Genome Sequence of Kiloniella spongiae MEBiC09566, isolated from a marine sponge.</title>
        <authorList>
            <person name="Shao Z."/>
            <person name="Wang L."/>
            <person name="Li X."/>
        </authorList>
    </citation>
    <scope>NUCLEOTIDE SEQUENCE [LARGE SCALE GENOMIC DNA]</scope>
    <source>
        <strain evidence="7 8">MEBiC09566</strain>
    </source>
</reference>
<dbReference type="STRING" id="1489064.WH96_00260"/>
<dbReference type="GO" id="GO:0003700">
    <property type="term" value="F:DNA-binding transcription factor activity"/>
    <property type="evidence" value="ECO:0007669"/>
    <property type="project" value="InterPro"/>
</dbReference>
<protein>
    <recommendedName>
        <fullName evidence="6">HTH lysR-type domain-containing protein</fullName>
    </recommendedName>
</protein>
<dbReference type="InterPro" id="IPR005119">
    <property type="entry name" value="LysR_subst-bd"/>
</dbReference>
<dbReference type="InterPro" id="IPR036390">
    <property type="entry name" value="WH_DNA-bd_sf"/>
</dbReference>
<keyword evidence="8" id="KW-1185">Reference proteome</keyword>
<dbReference type="GO" id="GO:0006351">
    <property type="term" value="P:DNA-templated transcription"/>
    <property type="evidence" value="ECO:0007669"/>
    <property type="project" value="TreeGrafter"/>
</dbReference>
<comment type="similarity">
    <text evidence="1">Belongs to the LysR transcriptional regulatory family.</text>
</comment>
<evidence type="ECO:0000256" key="3">
    <source>
        <dbReference type="ARBA" id="ARBA00023125"/>
    </source>
</evidence>
<evidence type="ECO:0000256" key="2">
    <source>
        <dbReference type="ARBA" id="ARBA00023015"/>
    </source>
</evidence>
<sequence>MISSTDLQLVQAIARGGSLAAASRTLNVTASAVSQRLSSLEQRLGLKLAERSGGASLVMTTEGELLAARAEQLLNTLDGLEEEIAAQRGIISGHLKVIAPLGFGRLRIAPLLATFQTQNQGITVNLQLSDQLGHLPRDSWDIIFRVGPLKNSDLLRTTIASNRRILCASPDYLKQHGSPRTPADLTNHQCIAIREDDEDVTLWRFTGKEGKRSDIRIAPPLASNDGEVAKGWALSDRGIILRSEWSVREDIKAGRLTELLPHWQAPDAPVTALTHHNSTKPARVQLFLDFAKERLGKTV</sequence>
<dbReference type="RefSeq" id="WP_047762150.1">
    <property type="nucleotide sequence ID" value="NZ_LAQL01000002.1"/>
</dbReference>
<dbReference type="PROSITE" id="PS50931">
    <property type="entry name" value="HTH_LYSR"/>
    <property type="match status" value="1"/>
</dbReference>
<dbReference type="PANTHER" id="PTHR30537:SF5">
    <property type="entry name" value="HTH-TYPE TRANSCRIPTIONAL ACTIVATOR TTDR-RELATED"/>
    <property type="match status" value="1"/>
</dbReference>
<dbReference type="GO" id="GO:0043565">
    <property type="term" value="F:sequence-specific DNA binding"/>
    <property type="evidence" value="ECO:0007669"/>
    <property type="project" value="TreeGrafter"/>
</dbReference>
<dbReference type="SUPFAM" id="SSF46785">
    <property type="entry name" value="Winged helix' DNA-binding domain"/>
    <property type="match status" value="1"/>
</dbReference>
<dbReference type="SUPFAM" id="SSF53850">
    <property type="entry name" value="Periplasmic binding protein-like II"/>
    <property type="match status" value="1"/>
</dbReference>
<dbReference type="InterPro" id="IPR000847">
    <property type="entry name" value="LysR_HTH_N"/>
</dbReference>
<evidence type="ECO:0000313" key="7">
    <source>
        <dbReference type="EMBL" id="KLN62020.1"/>
    </source>
</evidence>
<dbReference type="PANTHER" id="PTHR30537">
    <property type="entry name" value="HTH-TYPE TRANSCRIPTIONAL REGULATOR"/>
    <property type="match status" value="1"/>
</dbReference>
<dbReference type="Gene3D" id="3.40.190.290">
    <property type="match status" value="1"/>
</dbReference>
<evidence type="ECO:0000313" key="8">
    <source>
        <dbReference type="Proteomes" id="UP000035444"/>
    </source>
</evidence>
<dbReference type="PATRIC" id="fig|1489064.4.peg.961"/>
<dbReference type="AlphaFoldDB" id="A0A0H2MZD4"/>
<evidence type="ECO:0000256" key="4">
    <source>
        <dbReference type="ARBA" id="ARBA00023163"/>
    </source>
</evidence>
<accession>A0A0H2MZD4</accession>
<comment type="caution">
    <text evidence="7">The sequence shown here is derived from an EMBL/GenBank/DDBJ whole genome shotgun (WGS) entry which is preliminary data.</text>
</comment>
<keyword evidence="5" id="KW-0175">Coiled coil</keyword>
<gene>
    <name evidence="7" type="ORF">WH96_00260</name>
</gene>
<evidence type="ECO:0000256" key="5">
    <source>
        <dbReference type="SAM" id="Coils"/>
    </source>
</evidence>
<feature type="domain" description="HTH lysR-type" evidence="6">
    <location>
        <begin position="2"/>
        <end position="60"/>
    </location>
</feature>
<keyword evidence="2" id="KW-0805">Transcription regulation</keyword>
<name>A0A0H2MZD4_9PROT</name>
<keyword evidence="4" id="KW-0804">Transcription</keyword>
<dbReference type="OrthoDB" id="9812435at2"/>
<proteinExistence type="inferred from homology"/>
<dbReference type="EMBL" id="LAQL01000002">
    <property type="protein sequence ID" value="KLN62020.1"/>
    <property type="molecule type" value="Genomic_DNA"/>
</dbReference>
<dbReference type="InterPro" id="IPR058163">
    <property type="entry name" value="LysR-type_TF_proteobact-type"/>
</dbReference>
<keyword evidence="3" id="KW-0238">DNA-binding</keyword>
<dbReference type="Proteomes" id="UP000035444">
    <property type="component" value="Unassembled WGS sequence"/>
</dbReference>
<dbReference type="InterPro" id="IPR036388">
    <property type="entry name" value="WH-like_DNA-bd_sf"/>
</dbReference>
<evidence type="ECO:0000259" key="6">
    <source>
        <dbReference type="PROSITE" id="PS50931"/>
    </source>
</evidence>
<feature type="coiled-coil region" evidence="5">
    <location>
        <begin position="63"/>
        <end position="90"/>
    </location>
</feature>
<dbReference type="Pfam" id="PF00126">
    <property type="entry name" value="HTH_1"/>
    <property type="match status" value="1"/>
</dbReference>
<dbReference type="Pfam" id="PF03466">
    <property type="entry name" value="LysR_substrate"/>
    <property type="match status" value="1"/>
</dbReference>
<organism evidence="7 8">
    <name type="scientific">Kiloniella spongiae</name>
    <dbReference type="NCBI Taxonomy" id="1489064"/>
    <lineage>
        <taxon>Bacteria</taxon>
        <taxon>Pseudomonadati</taxon>
        <taxon>Pseudomonadota</taxon>
        <taxon>Alphaproteobacteria</taxon>
        <taxon>Rhodospirillales</taxon>
        <taxon>Kiloniellaceae</taxon>
        <taxon>Kiloniella</taxon>
    </lineage>
</organism>
<dbReference type="Gene3D" id="1.10.10.10">
    <property type="entry name" value="Winged helix-like DNA-binding domain superfamily/Winged helix DNA-binding domain"/>
    <property type="match status" value="1"/>
</dbReference>